<dbReference type="RefSeq" id="WP_321535877.1">
    <property type="nucleotide sequence ID" value="NZ_JARGDL010000010.1"/>
</dbReference>
<dbReference type="EMBL" id="JARGDL010000010">
    <property type="protein sequence ID" value="MDF1612109.1"/>
    <property type="molecule type" value="Genomic_DNA"/>
</dbReference>
<comment type="caution">
    <text evidence="1">The sequence shown here is derived from an EMBL/GenBank/DDBJ whole genome shotgun (WGS) entry which is preliminary data.</text>
</comment>
<dbReference type="AlphaFoldDB" id="A0AAE3P0K7"/>
<accession>A0AAE3P0K7</accession>
<organism evidence="1 2">
    <name type="scientific">Stygiobacter electus</name>
    <dbReference type="NCBI Taxonomy" id="3032292"/>
    <lineage>
        <taxon>Bacteria</taxon>
        <taxon>Pseudomonadati</taxon>
        <taxon>Ignavibacteriota</taxon>
        <taxon>Ignavibacteria</taxon>
        <taxon>Ignavibacteriales</taxon>
        <taxon>Melioribacteraceae</taxon>
        <taxon>Stygiobacter</taxon>
    </lineage>
</organism>
<proteinExistence type="predicted"/>
<keyword evidence="2" id="KW-1185">Reference proteome</keyword>
<reference evidence="1" key="1">
    <citation type="submission" date="2023-03" db="EMBL/GenBank/DDBJ databases">
        <title>Stygiobacter electus gen. nov., sp. nov., facultatively anaerobic thermotolerant bacterium of the class Ignavibacteria from a well of Yessentuki mineral water deposit.</title>
        <authorList>
            <person name="Podosokorskaya O.A."/>
            <person name="Elcheninov A.G."/>
            <person name="Petrova N.F."/>
            <person name="Zavarzina D.G."/>
            <person name="Kublanov I.V."/>
            <person name="Merkel A.Y."/>
        </authorList>
    </citation>
    <scope>NUCLEOTIDE SEQUENCE</scope>
    <source>
        <strain evidence="1">09-Me</strain>
    </source>
</reference>
<sequence length="272" mass="31831">MKKYFVLFFLVSSILFSQEVEYFPKGLNVKPFTANVLEPRLGFAFKTNVKELRLDVGNSVDLISLKSKHSNLSFGADLFTWTLLKQEANFYFPVDAVDYFFGVNFGLYQNSKYYDYGFRLRISHISAHLVDGHYDKNNLQWINNKLPRVYSREFLELIPFIKIEYLRMYAGLTYLFHTDPIVNKKLVYQVGFDYYRNDLVTKMFFPFIGVDLKIDQNGTKSFNQSYYAGIKFGNAEDKGIKIYYSYLNGMSIHGEYFDSQESYSSIGITIDF</sequence>
<dbReference type="InterPro" id="IPR009599">
    <property type="entry name" value="DUF1207"/>
</dbReference>
<dbReference type="Pfam" id="PF06727">
    <property type="entry name" value="DUF1207"/>
    <property type="match status" value="1"/>
</dbReference>
<gene>
    <name evidence="1" type="ORF">P0M35_08100</name>
</gene>
<protein>
    <submittedName>
        <fullName evidence="1">DUF1207 domain-containing protein</fullName>
    </submittedName>
</protein>
<evidence type="ECO:0000313" key="1">
    <source>
        <dbReference type="EMBL" id="MDF1612109.1"/>
    </source>
</evidence>
<evidence type="ECO:0000313" key="2">
    <source>
        <dbReference type="Proteomes" id="UP001221302"/>
    </source>
</evidence>
<name>A0AAE3P0K7_9BACT</name>
<dbReference type="Proteomes" id="UP001221302">
    <property type="component" value="Unassembled WGS sequence"/>
</dbReference>